<accession>A0A7E4V2F5</accession>
<evidence type="ECO:0000256" key="1">
    <source>
        <dbReference type="SAM" id="MobiDB-lite"/>
    </source>
</evidence>
<reference evidence="3" key="2">
    <citation type="submission" date="2020-10" db="UniProtKB">
        <authorList>
            <consortium name="WormBaseParasite"/>
        </authorList>
    </citation>
    <scope>IDENTIFICATION</scope>
</reference>
<sequence>MATLKHGLGIGMELAEYSFAPLKKNFKNRKGFKIDPSVVSTWGDDVWMGWMVVVNTPAAVAHHRIEANLSHRQKRGWMGKEKGNGQKMAIIFIGKGLSFFDGSSFFPRKTKTMTMYTVTVAIDSFRSRAAGHRLGLAAPRGSSATTSKKTRDGSGRPSEKLVPFRMCWQIDGHTTSKQASSMRAKPVSQRPLLRHSPRRRRRTDHDDEDPLFFTRFSRPFGPASAFNESRLTGGTRADDWCQHGLNPSKNEP</sequence>
<reference evidence="2" key="1">
    <citation type="journal article" date="2013" name="Genetics">
        <title>The draft genome and transcriptome of Panagrellus redivivus are shaped by the harsh demands of a free-living lifestyle.</title>
        <authorList>
            <person name="Srinivasan J."/>
            <person name="Dillman A.R."/>
            <person name="Macchietto M.G."/>
            <person name="Heikkinen L."/>
            <person name="Lakso M."/>
            <person name="Fracchia K.M."/>
            <person name="Antoshechkin I."/>
            <person name="Mortazavi A."/>
            <person name="Wong G."/>
            <person name="Sternberg P.W."/>
        </authorList>
    </citation>
    <scope>NUCLEOTIDE SEQUENCE [LARGE SCALE GENOMIC DNA]</scope>
    <source>
        <strain evidence="2">MT8872</strain>
    </source>
</reference>
<feature type="compositionally biased region" description="Basic residues" evidence="1">
    <location>
        <begin position="192"/>
        <end position="202"/>
    </location>
</feature>
<protein>
    <submittedName>
        <fullName evidence="3">Transposase</fullName>
    </submittedName>
</protein>
<name>A0A7E4V2F5_PANRE</name>
<dbReference type="Proteomes" id="UP000492821">
    <property type="component" value="Unassembled WGS sequence"/>
</dbReference>
<feature type="region of interest" description="Disordered" evidence="1">
    <location>
        <begin position="134"/>
        <end position="159"/>
    </location>
</feature>
<dbReference type="WBParaSite" id="Pan_g15812.t1">
    <property type="protein sequence ID" value="Pan_g15812.t1"/>
    <property type="gene ID" value="Pan_g15812"/>
</dbReference>
<evidence type="ECO:0000313" key="2">
    <source>
        <dbReference type="Proteomes" id="UP000492821"/>
    </source>
</evidence>
<feature type="region of interest" description="Disordered" evidence="1">
    <location>
        <begin position="174"/>
        <end position="252"/>
    </location>
</feature>
<keyword evidence="2" id="KW-1185">Reference proteome</keyword>
<organism evidence="2 3">
    <name type="scientific">Panagrellus redivivus</name>
    <name type="common">Microworm</name>
    <dbReference type="NCBI Taxonomy" id="6233"/>
    <lineage>
        <taxon>Eukaryota</taxon>
        <taxon>Metazoa</taxon>
        <taxon>Ecdysozoa</taxon>
        <taxon>Nematoda</taxon>
        <taxon>Chromadorea</taxon>
        <taxon>Rhabditida</taxon>
        <taxon>Tylenchina</taxon>
        <taxon>Panagrolaimomorpha</taxon>
        <taxon>Panagrolaimoidea</taxon>
        <taxon>Panagrolaimidae</taxon>
        <taxon>Panagrellus</taxon>
    </lineage>
</organism>
<feature type="compositionally biased region" description="Basic and acidic residues" evidence="1">
    <location>
        <begin position="149"/>
        <end position="159"/>
    </location>
</feature>
<proteinExistence type="predicted"/>
<evidence type="ECO:0000313" key="3">
    <source>
        <dbReference type="WBParaSite" id="Pan_g15812.t1"/>
    </source>
</evidence>
<dbReference type="AlphaFoldDB" id="A0A7E4V2F5"/>